<evidence type="ECO:0000256" key="1">
    <source>
        <dbReference type="SAM" id="Phobius"/>
    </source>
</evidence>
<dbReference type="EMBL" id="JARKIE010000062">
    <property type="protein sequence ID" value="KAJ7690817.1"/>
    <property type="molecule type" value="Genomic_DNA"/>
</dbReference>
<keyword evidence="1" id="KW-0812">Transmembrane</keyword>
<name>A0AAD7DG15_MYCRO</name>
<keyword evidence="1" id="KW-0472">Membrane</keyword>
<feature type="transmembrane region" description="Helical" evidence="1">
    <location>
        <begin position="12"/>
        <end position="34"/>
    </location>
</feature>
<accession>A0AAD7DG15</accession>
<feature type="transmembrane region" description="Helical" evidence="1">
    <location>
        <begin position="172"/>
        <end position="192"/>
    </location>
</feature>
<organism evidence="2 3">
    <name type="scientific">Mycena rosella</name>
    <name type="common">Pink bonnet</name>
    <name type="synonym">Agaricus rosellus</name>
    <dbReference type="NCBI Taxonomy" id="1033263"/>
    <lineage>
        <taxon>Eukaryota</taxon>
        <taxon>Fungi</taxon>
        <taxon>Dikarya</taxon>
        <taxon>Basidiomycota</taxon>
        <taxon>Agaricomycotina</taxon>
        <taxon>Agaricomycetes</taxon>
        <taxon>Agaricomycetidae</taxon>
        <taxon>Agaricales</taxon>
        <taxon>Marasmiineae</taxon>
        <taxon>Mycenaceae</taxon>
        <taxon>Mycena</taxon>
    </lineage>
</organism>
<comment type="caution">
    <text evidence="2">The sequence shown here is derived from an EMBL/GenBank/DDBJ whole genome shotgun (WGS) entry which is preliminary data.</text>
</comment>
<dbReference type="AlphaFoldDB" id="A0AAD7DG15"/>
<dbReference type="Proteomes" id="UP001221757">
    <property type="component" value="Unassembled WGS sequence"/>
</dbReference>
<evidence type="ECO:0000313" key="3">
    <source>
        <dbReference type="Proteomes" id="UP001221757"/>
    </source>
</evidence>
<evidence type="ECO:0000313" key="2">
    <source>
        <dbReference type="EMBL" id="KAJ7690817.1"/>
    </source>
</evidence>
<protein>
    <submittedName>
        <fullName evidence="2">Uncharacterized protein</fullName>
    </submittedName>
</protein>
<proteinExistence type="predicted"/>
<reference evidence="2" key="1">
    <citation type="submission" date="2023-03" db="EMBL/GenBank/DDBJ databases">
        <title>Massive genome expansion in bonnet fungi (Mycena s.s.) driven by repeated elements and novel gene families across ecological guilds.</title>
        <authorList>
            <consortium name="Lawrence Berkeley National Laboratory"/>
            <person name="Harder C.B."/>
            <person name="Miyauchi S."/>
            <person name="Viragh M."/>
            <person name="Kuo A."/>
            <person name="Thoen E."/>
            <person name="Andreopoulos B."/>
            <person name="Lu D."/>
            <person name="Skrede I."/>
            <person name="Drula E."/>
            <person name="Henrissat B."/>
            <person name="Morin E."/>
            <person name="Kohler A."/>
            <person name="Barry K."/>
            <person name="LaButti K."/>
            <person name="Morin E."/>
            <person name="Salamov A."/>
            <person name="Lipzen A."/>
            <person name="Mereny Z."/>
            <person name="Hegedus B."/>
            <person name="Baldrian P."/>
            <person name="Stursova M."/>
            <person name="Weitz H."/>
            <person name="Taylor A."/>
            <person name="Grigoriev I.V."/>
            <person name="Nagy L.G."/>
            <person name="Martin F."/>
            <person name="Kauserud H."/>
        </authorList>
    </citation>
    <scope>NUCLEOTIDE SEQUENCE</scope>
    <source>
        <strain evidence="2">CBHHK067</strain>
    </source>
</reference>
<gene>
    <name evidence="2" type="ORF">B0H17DRAFT_1331252</name>
</gene>
<feature type="transmembrane region" description="Helical" evidence="1">
    <location>
        <begin position="138"/>
        <end position="160"/>
    </location>
</feature>
<feature type="transmembrane region" description="Helical" evidence="1">
    <location>
        <begin position="55"/>
        <end position="82"/>
    </location>
</feature>
<keyword evidence="1" id="KW-1133">Transmembrane helix</keyword>
<sequence length="199" mass="22018">MSDVVNSADFDPVWALVLEVLCLGSTTLVLYGLYVPMFILSIQAVNHHNAPGRRLIIATTSLMFILGTGGTLLIVTEVGLVIRLTKTVFQGSPDLSRLLGVFRWVELTEVVRFTLNNLLTDLLLLYRCYIIWESNKKVILVPAVCILLTVVFTPLAWVTHPHSAVTLVDYRAPYIMNLATNLLLMCLTGALVHHEMGAA</sequence>
<keyword evidence="3" id="KW-1185">Reference proteome</keyword>